<protein>
    <submittedName>
        <fullName evidence="1">Uncharacterized protein</fullName>
    </submittedName>
</protein>
<dbReference type="EMBL" id="LR899014">
    <property type="protein sequence ID" value="CAD7092114.1"/>
    <property type="molecule type" value="Genomic_DNA"/>
</dbReference>
<dbReference type="InParanoid" id="A0A7R8V450"/>
<reference evidence="1 2" key="1">
    <citation type="submission" date="2020-11" db="EMBL/GenBank/DDBJ databases">
        <authorList>
            <person name="Wallbank WR R."/>
            <person name="Pardo Diaz C."/>
            <person name="Kozak K."/>
            <person name="Martin S."/>
            <person name="Jiggins C."/>
            <person name="Moest M."/>
            <person name="Warren A I."/>
            <person name="Generalovic N T."/>
            <person name="Byers J.R.P. K."/>
            <person name="Montejo-Kovacevich G."/>
            <person name="Yen C E."/>
        </authorList>
    </citation>
    <scope>NUCLEOTIDE SEQUENCE [LARGE SCALE GENOMIC DNA]</scope>
</reference>
<gene>
    <name evidence="1" type="ORF">HERILL_LOCUS14501</name>
</gene>
<feature type="non-terminal residue" evidence="1">
    <location>
        <position position="1"/>
    </location>
</feature>
<dbReference type="AlphaFoldDB" id="A0A7R8V450"/>
<sequence length="106" mass="11461">PQPCLVRTSTAALKGEINSGTCPEPDQQNCRIICAARGYKESLQDLRDRDAEGAPAAEFERHHPRVAKRLHLRKSFILGPLTVSSLDSAADLSGIVLGSPRNCPGR</sequence>
<evidence type="ECO:0000313" key="1">
    <source>
        <dbReference type="EMBL" id="CAD7092114.1"/>
    </source>
</evidence>
<keyword evidence="2" id="KW-1185">Reference proteome</keyword>
<organism evidence="1 2">
    <name type="scientific">Hermetia illucens</name>
    <name type="common">Black soldier fly</name>
    <dbReference type="NCBI Taxonomy" id="343691"/>
    <lineage>
        <taxon>Eukaryota</taxon>
        <taxon>Metazoa</taxon>
        <taxon>Ecdysozoa</taxon>
        <taxon>Arthropoda</taxon>
        <taxon>Hexapoda</taxon>
        <taxon>Insecta</taxon>
        <taxon>Pterygota</taxon>
        <taxon>Neoptera</taxon>
        <taxon>Endopterygota</taxon>
        <taxon>Diptera</taxon>
        <taxon>Brachycera</taxon>
        <taxon>Stratiomyomorpha</taxon>
        <taxon>Stratiomyidae</taxon>
        <taxon>Hermetiinae</taxon>
        <taxon>Hermetia</taxon>
    </lineage>
</organism>
<dbReference type="Proteomes" id="UP000594454">
    <property type="component" value="Chromosome 6"/>
</dbReference>
<name>A0A7R8V450_HERIL</name>
<proteinExistence type="predicted"/>
<accession>A0A7R8V450</accession>
<evidence type="ECO:0000313" key="2">
    <source>
        <dbReference type="Proteomes" id="UP000594454"/>
    </source>
</evidence>